<dbReference type="GO" id="GO:0046872">
    <property type="term" value="F:metal ion binding"/>
    <property type="evidence" value="ECO:0007669"/>
    <property type="project" value="InterPro"/>
</dbReference>
<dbReference type="SUPFAM" id="SSF55008">
    <property type="entry name" value="HMA, heavy metal-associated domain"/>
    <property type="match status" value="1"/>
</dbReference>
<dbReference type="AlphaFoldDB" id="U9UTB4"/>
<dbReference type="Pfam" id="PF00403">
    <property type="entry name" value="HMA"/>
    <property type="match status" value="1"/>
</dbReference>
<dbReference type="InterPro" id="IPR036163">
    <property type="entry name" value="HMA_dom_sf"/>
</dbReference>
<organism evidence="3">
    <name type="scientific">Rhizophagus irregularis (strain DAOM 181602 / DAOM 197198 / MUCL 43194)</name>
    <name type="common">Arbuscular mycorrhizal fungus</name>
    <name type="synonym">Glomus intraradices</name>
    <dbReference type="NCBI Taxonomy" id="747089"/>
    <lineage>
        <taxon>Eukaryota</taxon>
        <taxon>Fungi</taxon>
        <taxon>Fungi incertae sedis</taxon>
        <taxon>Mucoromycota</taxon>
        <taxon>Glomeromycotina</taxon>
        <taxon>Glomeromycetes</taxon>
        <taxon>Glomerales</taxon>
        <taxon>Glomeraceae</taxon>
        <taxon>Rhizophagus</taxon>
    </lineage>
</organism>
<reference evidence="3" key="1">
    <citation type="submission" date="2013-07" db="EMBL/GenBank/DDBJ databases">
        <title>The genome of an arbuscular mycorrhizal fungus provides insights into the evolution of the oldest plant symbiosis.</title>
        <authorList>
            <consortium name="DOE Joint Genome Institute"/>
            <person name="Tisserant E."/>
            <person name="Malbreil M."/>
            <person name="Kuo A."/>
            <person name="Kohler A."/>
            <person name="Symeonidi A."/>
            <person name="Balestrini R."/>
            <person name="Charron P."/>
            <person name="Duensing N."/>
            <person name="Frei-dit-Frey N."/>
            <person name="Gianinazzi-Pearson V."/>
            <person name="Gilbert B."/>
            <person name="Handa Y."/>
            <person name="Hijri M."/>
            <person name="Kaul R."/>
            <person name="Kawaguchi M."/>
            <person name="Krajinski F."/>
            <person name="Lammers P."/>
            <person name="Lapierre D."/>
            <person name="Masclaux F.G."/>
            <person name="Murat C."/>
            <person name="Morin E."/>
            <person name="Ndikumana S."/>
            <person name="Pagni M."/>
            <person name="Petitpierre D."/>
            <person name="Requena N."/>
            <person name="Rosikiewicz P."/>
            <person name="Riley R."/>
            <person name="Saito K."/>
            <person name="San Clemente H."/>
            <person name="Shapiro H."/>
            <person name="van Tuinen D."/>
            <person name="Becard G."/>
            <person name="Bonfante P."/>
            <person name="Paszkowski U."/>
            <person name="Shachar-Hill Y."/>
            <person name="Young J.P."/>
            <person name="Sanders I.R."/>
            <person name="Henrissat B."/>
            <person name="Rensing S.A."/>
            <person name="Grigoriev I.V."/>
            <person name="Corradi N."/>
            <person name="Roux C."/>
            <person name="Martin F."/>
        </authorList>
    </citation>
    <scope>NUCLEOTIDE SEQUENCE</scope>
    <source>
        <strain evidence="3">DAOM 197198</strain>
    </source>
</reference>
<proteinExistence type="predicted"/>
<sequence length="104" mass="11056">MTCGGCARTVTKVIQNIDPEASIITDPPTRKIEVKTSLSTEQVANALREAGFPPRETFASASPEASPCPHSGQPPVSSVADFHPPATACDSVLNEKYRLIPYGM</sequence>
<accession>U9UTB4</accession>
<evidence type="ECO:0000259" key="2">
    <source>
        <dbReference type="PROSITE" id="PS50846"/>
    </source>
</evidence>
<protein>
    <recommendedName>
        <fullName evidence="2">HMA domain-containing protein</fullName>
    </recommendedName>
</protein>
<name>U9UTB4_RHIID</name>
<dbReference type="CDD" id="cd00371">
    <property type="entry name" value="HMA"/>
    <property type="match status" value="1"/>
</dbReference>
<feature type="domain" description="HMA" evidence="2">
    <location>
        <begin position="1"/>
        <end position="55"/>
    </location>
</feature>
<dbReference type="PROSITE" id="PS50846">
    <property type="entry name" value="HMA_2"/>
    <property type="match status" value="1"/>
</dbReference>
<dbReference type="Gene3D" id="3.30.70.100">
    <property type="match status" value="1"/>
</dbReference>
<dbReference type="HOGENOM" id="CLU_2251453_0_0_1"/>
<dbReference type="InterPro" id="IPR006121">
    <property type="entry name" value="HMA_dom"/>
</dbReference>
<feature type="region of interest" description="Disordered" evidence="1">
    <location>
        <begin position="56"/>
        <end position="79"/>
    </location>
</feature>
<evidence type="ECO:0000313" key="3">
    <source>
        <dbReference type="EMBL" id="ESA18841.1"/>
    </source>
</evidence>
<evidence type="ECO:0000256" key="1">
    <source>
        <dbReference type="SAM" id="MobiDB-lite"/>
    </source>
</evidence>
<dbReference type="EMBL" id="KI278832">
    <property type="protein sequence ID" value="ESA18841.1"/>
    <property type="molecule type" value="Genomic_DNA"/>
</dbReference>
<gene>
    <name evidence="3" type="ORF">GLOINDRAFT_20263</name>
</gene>